<keyword evidence="5" id="KW-1185">Reference proteome</keyword>
<dbReference type="Gene3D" id="3.40.710.10">
    <property type="entry name" value="DD-peptidase/beta-lactamase superfamily"/>
    <property type="match status" value="1"/>
</dbReference>
<dbReference type="InterPro" id="IPR001460">
    <property type="entry name" value="PCN-bd_Tpept"/>
</dbReference>
<dbReference type="RefSeq" id="WP_137248258.1">
    <property type="nucleotide sequence ID" value="NZ_SZQA01000016.1"/>
</dbReference>
<dbReference type="GO" id="GO:0046677">
    <property type="term" value="P:response to antibiotic"/>
    <property type="evidence" value="ECO:0007669"/>
    <property type="project" value="InterPro"/>
</dbReference>
<dbReference type="InterPro" id="IPR012338">
    <property type="entry name" value="Beta-lactam/transpept-like"/>
</dbReference>
<dbReference type="Pfam" id="PF00905">
    <property type="entry name" value="Transpeptidase"/>
    <property type="match status" value="1"/>
</dbReference>
<reference evidence="4 5" key="1">
    <citation type="submission" date="2019-04" db="EMBL/GenBank/DDBJ databases">
        <title>Herbidospora sp. NEAU-GS14.nov., a novel actinomycete isolated from soil.</title>
        <authorList>
            <person name="Han L."/>
        </authorList>
    </citation>
    <scope>NUCLEOTIDE SEQUENCE [LARGE SCALE GENOMIC DNA]</scope>
    <source>
        <strain evidence="4 5">NEAU-GS14</strain>
    </source>
</reference>
<comment type="caution">
    <text evidence="4">The sequence shown here is derived from an EMBL/GenBank/DDBJ whole genome shotgun (WGS) entry which is preliminary data.</text>
</comment>
<feature type="region of interest" description="Disordered" evidence="1">
    <location>
        <begin position="28"/>
        <end position="60"/>
    </location>
</feature>
<dbReference type="GO" id="GO:0008658">
    <property type="term" value="F:penicillin binding"/>
    <property type="evidence" value="ECO:0007669"/>
    <property type="project" value="InterPro"/>
</dbReference>
<dbReference type="InterPro" id="IPR007887">
    <property type="entry name" value="MecA_N"/>
</dbReference>
<sequence length="536" mass="56367">MRRRPLLVLVAAVVTMFVAGVSGLIVSGRSVPPPEPVTTATPDGVPDELVEPDNPNRNTPWDAGTAYLKEWEKGDLAAMRALVHDPPEDFTTLHQAADTALKAVSRVFTPLSVDEVDDVTADLSFTGEWKMTDGPPMKLTSTVRLTVVKREWMVDWTPDTIHPDLEHGDTIERRDLPGAPYRLATREGEALPPNSYADPYVDDLTAHAPPNPSTGGWRVVIDKPFGDEVEEVYRHEQPATEGPAFATTIDKYVQMAAARALDPVQKPAAIVAIRPSTGEVLAVADRLGGKGAFSSTFPPGSTFKIVTAAALLAQGVTPDQQVACPATYQIPFGRVINNYQAHDFGTLAFRQAFAESCNTTFAQLAVERVPAATLTAQAAAFGFGATLSTGAGGSCGSLTEPPNHDALAEASFGQGTVVATPLCMASVAAAVQSGVWRGPRLLADASGQPPDVPLAPGVAEGLRTMMSSVVSEGTAEGTGLPAGVSGKTGTAEEAGQDDHAWFVGFYEDLAFAVFVKNGGTGRDVAIPVAARFLNAL</sequence>
<gene>
    <name evidence="4" type="ORF">FDA94_18220</name>
</gene>
<dbReference type="SUPFAM" id="SSF54427">
    <property type="entry name" value="NTF2-like"/>
    <property type="match status" value="1"/>
</dbReference>
<dbReference type="Proteomes" id="UP000308705">
    <property type="component" value="Unassembled WGS sequence"/>
</dbReference>
<organism evidence="4 5">
    <name type="scientific">Herbidospora galbida</name>
    <dbReference type="NCBI Taxonomy" id="2575442"/>
    <lineage>
        <taxon>Bacteria</taxon>
        <taxon>Bacillati</taxon>
        <taxon>Actinomycetota</taxon>
        <taxon>Actinomycetes</taxon>
        <taxon>Streptosporangiales</taxon>
        <taxon>Streptosporangiaceae</taxon>
        <taxon>Herbidospora</taxon>
    </lineage>
</organism>
<dbReference type="GO" id="GO:0005886">
    <property type="term" value="C:plasma membrane"/>
    <property type="evidence" value="ECO:0007669"/>
    <property type="project" value="TreeGrafter"/>
</dbReference>
<feature type="region of interest" description="Disordered" evidence="1">
    <location>
        <begin position="473"/>
        <end position="492"/>
    </location>
</feature>
<dbReference type="PANTHER" id="PTHR30627:SF24">
    <property type="entry name" value="PENICILLIN-BINDING PROTEIN 4B"/>
    <property type="match status" value="1"/>
</dbReference>
<feature type="domain" description="Penicillin-binding protein transpeptidase" evidence="2">
    <location>
        <begin position="269"/>
        <end position="532"/>
    </location>
</feature>
<dbReference type="InterPro" id="IPR032710">
    <property type="entry name" value="NTF2-like_dom_sf"/>
</dbReference>
<dbReference type="AlphaFoldDB" id="A0A4U3MDZ5"/>
<proteinExistence type="predicted"/>
<keyword evidence="4" id="KW-0131">Cell cycle</keyword>
<dbReference type="OrthoDB" id="5241017at2"/>
<evidence type="ECO:0000313" key="5">
    <source>
        <dbReference type="Proteomes" id="UP000308705"/>
    </source>
</evidence>
<dbReference type="SUPFAM" id="SSF56601">
    <property type="entry name" value="beta-lactamase/transpeptidase-like"/>
    <property type="match status" value="1"/>
</dbReference>
<dbReference type="GO" id="GO:0071972">
    <property type="term" value="F:peptidoglycan L,D-transpeptidase activity"/>
    <property type="evidence" value="ECO:0007669"/>
    <property type="project" value="TreeGrafter"/>
</dbReference>
<accession>A0A4U3MDZ5</accession>
<evidence type="ECO:0000259" key="2">
    <source>
        <dbReference type="Pfam" id="PF00905"/>
    </source>
</evidence>
<keyword evidence="4" id="KW-0132">Cell division</keyword>
<protein>
    <submittedName>
        <fullName evidence="4">Cell division protein FtsI</fullName>
    </submittedName>
</protein>
<dbReference type="Pfam" id="PF05223">
    <property type="entry name" value="MecA_N"/>
    <property type="match status" value="1"/>
</dbReference>
<dbReference type="PANTHER" id="PTHR30627">
    <property type="entry name" value="PEPTIDOGLYCAN D,D-TRANSPEPTIDASE"/>
    <property type="match status" value="1"/>
</dbReference>
<name>A0A4U3MDZ5_9ACTN</name>
<evidence type="ECO:0000259" key="3">
    <source>
        <dbReference type="Pfam" id="PF05223"/>
    </source>
</evidence>
<evidence type="ECO:0000313" key="4">
    <source>
        <dbReference type="EMBL" id="TKK87425.1"/>
    </source>
</evidence>
<feature type="domain" description="NTF2-like N-terminal transpeptidase" evidence="3">
    <location>
        <begin position="60"/>
        <end position="168"/>
    </location>
</feature>
<evidence type="ECO:0000256" key="1">
    <source>
        <dbReference type="SAM" id="MobiDB-lite"/>
    </source>
</evidence>
<dbReference type="EMBL" id="SZQA01000016">
    <property type="protein sequence ID" value="TKK87425.1"/>
    <property type="molecule type" value="Genomic_DNA"/>
</dbReference>
<dbReference type="InterPro" id="IPR050515">
    <property type="entry name" value="Beta-lactam/transpept"/>
</dbReference>
<dbReference type="GO" id="GO:0071555">
    <property type="term" value="P:cell wall organization"/>
    <property type="evidence" value="ECO:0007669"/>
    <property type="project" value="TreeGrafter"/>
</dbReference>
<dbReference type="GO" id="GO:0051301">
    <property type="term" value="P:cell division"/>
    <property type="evidence" value="ECO:0007669"/>
    <property type="project" value="UniProtKB-KW"/>
</dbReference>